<dbReference type="InterPro" id="IPR006459">
    <property type="entry name" value="CASP/CASPL"/>
</dbReference>
<evidence type="ECO:0000256" key="7">
    <source>
        <dbReference type="ARBA" id="ARBA00023136"/>
    </source>
</evidence>
<feature type="domain" description="Casparian strip membrane protein" evidence="9">
    <location>
        <begin position="27"/>
        <end position="175"/>
    </location>
</feature>
<dbReference type="PANTHER" id="PTHR33573">
    <property type="entry name" value="CASP-LIKE PROTEIN 4A4"/>
    <property type="match status" value="1"/>
</dbReference>
<comment type="caution">
    <text evidence="10">The sequence shown here is derived from an EMBL/GenBank/DDBJ whole genome shotgun (WGS) entry which is preliminary data.</text>
</comment>
<dbReference type="Gramene" id="OE9A115562T1">
    <property type="protein sequence ID" value="OE9A115562C1"/>
    <property type="gene ID" value="OE9A115562"/>
</dbReference>
<dbReference type="PANTHER" id="PTHR33573:SF64">
    <property type="entry name" value="CASP-LIKE PROTEIN 2B1"/>
    <property type="match status" value="1"/>
</dbReference>
<evidence type="ECO:0000256" key="1">
    <source>
        <dbReference type="ARBA" id="ARBA00004651"/>
    </source>
</evidence>
<proteinExistence type="inferred from homology"/>
<dbReference type="InterPro" id="IPR006702">
    <property type="entry name" value="CASP_dom"/>
</dbReference>
<evidence type="ECO:0000256" key="4">
    <source>
        <dbReference type="ARBA" id="ARBA00022475"/>
    </source>
</evidence>
<organism evidence="10 11">
    <name type="scientific">Olea europaea subsp. europaea</name>
    <dbReference type="NCBI Taxonomy" id="158383"/>
    <lineage>
        <taxon>Eukaryota</taxon>
        <taxon>Viridiplantae</taxon>
        <taxon>Streptophyta</taxon>
        <taxon>Embryophyta</taxon>
        <taxon>Tracheophyta</taxon>
        <taxon>Spermatophyta</taxon>
        <taxon>Magnoliopsida</taxon>
        <taxon>eudicotyledons</taxon>
        <taxon>Gunneridae</taxon>
        <taxon>Pentapetalae</taxon>
        <taxon>asterids</taxon>
        <taxon>lamiids</taxon>
        <taxon>Lamiales</taxon>
        <taxon>Oleaceae</taxon>
        <taxon>Oleeae</taxon>
        <taxon>Olea</taxon>
    </lineage>
</organism>
<evidence type="ECO:0000259" key="9">
    <source>
        <dbReference type="Pfam" id="PF04535"/>
    </source>
</evidence>
<dbReference type="NCBIfam" id="TIGR01569">
    <property type="entry name" value="A_tha_TIGR01569"/>
    <property type="match status" value="1"/>
</dbReference>
<accession>A0A8S0SHH1</accession>
<evidence type="ECO:0000313" key="10">
    <source>
        <dbReference type="EMBL" id="CAA2992185.1"/>
    </source>
</evidence>
<comment type="subunit">
    <text evidence="3 8">Homodimer and heterodimers.</text>
</comment>
<evidence type="ECO:0000313" key="11">
    <source>
        <dbReference type="Proteomes" id="UP000594638"/>
    </source>
</evidence>
<dbReference type="AlphaFoldDB" id="A0A8S0SHH1"/>
<dbReference type="Proteomes" id="UP000594638">
    <property type="component" value="Unassembled WGS sequence"/>
</dbReference>
<feature type="transmembrane region" description="Helical" evidence="8">
    <location>
        <begin position="74"/>
        <end position="101"/>
    </location>
</feature>
<keyword evidence="6 8" id="KW-1133">Transmembrane helix</keyword>
<evidence type="ECO:0000256" key="5">
    <source>
        <dbReference type="ARBA" id="ARBA00022692"/>
    </source>
</evidence>
<evidence type="ECO:0000256" key="3">
    <source>
        <dbReference type="ARBA" id="ARBA00011489"/>
    </source>
</evidence>
<comment type="similarity">
    <text evidence="2 8">Belongs to the Casparian strip membrane proteins (CASP) family.</text>
</comment>
<keyword evidence="7 8" id="KW-0472">Membrane</keyword>
<evidence type="ECO:0000256" key="2">
    <source>
        <dbReference type="ARBA" id="ARBA00007651"/>
    </source>
</evidence>
<comment type="subcellular location">
    <subcellularLocation>
        <location evidence="1 8">Cell membrane</location>
        <topology evidence="1 8">Multi-pass membrane protein</topology>
    </subcellularLocation>
</comment>
<gene>
    <name evidence="10" type="ORF">OLEA9_A115562</name>
</gene>
<name>A0A8S0SHH1_OLEEU</name>
<dbReference type="EMBL" id="CACTIH010005433">
    <property type="protein sequence ID" value="CAA2992185.1"/>
    <property type="molecule type" value="Genomic_DNA"/>
</dbReference>
<feature type="transmembrane region" description="Helical" evidence="8">
    <location>
        <begin position="121"/>
        <end position="142"/>
    </location>
</feature>
<reference evidence="10 11" key="1">
    <citation type="submission" date="2019-12" db="EMBL/GenBank/DDBJ databases">
        <authorList>
            <person name="Alioto T."/>
            <person name="Alioto T."/>
            <person name="Gomez Garrido J."/>
        </authorList>
    </citation>
    <scope>NUCLEOTIDE SEQUENCE [LARGE SCALE GENOMIC DNA]</scope>
</reference>
<protein>
    <recommendedName>
        <fullName evidence="8">CASP-like protein</fullName>
    </recommendedName>
</protein>
<feature type="transmembrane region" description="Helical" evidence="8">
    <location>
        <begin position="163"/>
        <end position="189"/>
    </location>
</feature>
<evidence type="ECO:0000256" key="8">
    <source>
        <dbReference type="RuleBase" id="RU361233"/>
    </source>
</evidence>
<evidence type="ECO:0000256" key="6">
    <source>
        <dbReference type="ARBA" id="ARBA00022989"/>
    </source>
</evidence>
<dbReference type="OrthoDB" id="689701at2759"/>
<sequence>MSSYLGVGVSPGTVPVYHGSNLKAIDRRVRLAELILRCLICGLAILSAVLIGTDTQVKEIFSIQKKARFTDMKAFVFLVIANGLAAAYSLVQVLRCVLSMIRGSVLFNKPLAWVIFSGDQIMAYLTLAAVAAAAQSAVFGKYGQTELQWMKICNMYEKFCNQIGEGIAGAVVVSIAMVVLSAISAFGLFRLYGHNKGKNNGKW</sequence>
<dbReference type="Pfam" id="PF04535">
    <property type="entry name" value="CASP_dom"/>
    <property type="match status" value="1"/>
</dbReference>
<dbReference type="GO" id="GO:0005886">
    <property type="term" value="C:plasma membrane"/>
    <property type="evidence" value="ECO:0007669"/>
    <property type="project" value="UniProtKB-SubCell"/>
</dbReference>
<feature type="transmembrane region" description="Helical" evidence="8">
    <location>
        <begin position="34"/>
        <end position="53"/>
    </location>
</feature>
<keyword evidence="11" id="KW-1185">Reference proteome</keyword>
<keyword evidence="5 8" id="KW-0812">Transmembrane</keyword>
<keyword evidence="4 8" id="KW-1003">Cell membrane</keyword>